<feature type="transmembrane region" description="Helical" evidence="1">
    <location>
        <begin position="294"/>
        <end position="316"/>
    </location>
</feature>
<keyword evidence="1" id="KW-0472">Membrane</keyword>
<accession>A0A0R1P3A2</accession>
<feature type="transmembrane region" description="Helical" evidence="1">
    <location>
        <begin position="20"/>
        <end position="38"/>
    </location>
</feature>
<dbReference type="Proteomes" id="UP000051311">
    <property type="component" value="Unassembled WGS sequence"/>
</dbReference>
<dbReference type="EMBL" id="AZEL01000026">
    <property type="protein sequence ID" value="KRL23259.1"/>
    <property type="molecule type" value="Genomic_DNA"/>
</dbReference>
<feature type="transmembrane region" description="Helical" evidence="1">
    <location>
        <begin position="234"/>
        <end position="264"/>
    </location>
</feature>
<proteinExistence type="predicted"/>
<evidence type="ECO:0000313" key="3">
    <source>
        <dbReference type="Proteomes" id="UP000051311"/>
    </source>
</evidence>
<gene>
    <name evidence="2" type="ORF">FC37_GL000985</name>
</gene>
<dbReference type="PATRIC" id="fig|1423748.3.peg.1031"/>
<reference evidence="2 3" key="1">
    <citation type="journal article" date="2015" name="Genome Announc.">
        <title>Expanding the biotechnology potential of lactobacilli through comparative genomics of 213 strains and associated genera.</title>
        <authorList>
            <person name="Sun Z."/>
            <person name="Harris H.M."/>
            <person name="McCann A."/>
            <person name="Guo C."/>
            <person name="Argimon S."/>
            <person name="Zhang W."/>
            <person name="Yang X."/>
            <person name="Jeffery I.B."/>
            <person name="Cooney J.C."/>
            <person name="Kagawa T.F."/>
            <person name="Liu W."/>
            <person name="Song Y."/>
            <person name="Salvetti E."/>
            <person name="Wrobel A."/>
            <person name="Rasinkangas P."/>
            <person name="Parkhill J."/>
            <person name="Rea M.C."/>
            <person name="O'Sullivan O."/>
            <person name="Ritari J."/>
            <person name="Douillard F.P."/>
            <person name="Paul Ross R."/>
            <person name="Yang R."/>
            <person name="Briner A.E."/>
            <person name="Felis G.E."/>
            <person name="de Vos W.M."/>
            <person name="Barrangou R."/>
            <person name="Klaenhammer T.R."/>
            <person name="Caufield P.W."/>
            <person name="Cui Y."/>
            <person name="Zhang H."/>
            <person name="O'Toole P.W."/>
        </authorList>
    </citation>
    <scope>NUCLEOTIDE SEQUENCE [LARGE SCALE GENOMIC DNA]</scope>
    <source>
        <strain evidence="2 3">DSM 10532</strain>
    </source>
</reference>
<feature type="transmembrane region" description="Helical" evidence="1">
    <location>
        <begin position="328"/>
        <end position="349"/>
    </location>
</feature>
<dbReference type="STRING" id="1423748.FC37_GL000985"/>
<evidence type="ECO:0000313" key="2">
    <source>
        <dbReference type="EMBL" id="KRL23259.1"/>
    </source>
</evidence>
<protein>
    <recommendedName>
        <fullName evidence="4">Tellurium resistance protein TerC</fullName>
    </recommendedName>
</protein>
<comment type="caution">
    <text evidence="2">The sequence shown here is derived from an EMBL/GenBank/DDBJ whole genome shotgun (WGS) entry which is preliminary data.</text>
</comment>
<dbReference type="OrthoDB" id="2320684at2"/>
<organism evidence="2 3">
    <name type="scientific">Lactobacillus gallinarum DSM 10532 = JCM 2011</name>
    <dbReference type="NCBI Taxonomy" id="1423748"/>
    <lineage>
        <taxon>Bacteria</taxon>
        <taxon>Bacillati</taxon>
        <taxon>Bacillota</taxon>
        <taxon>Bacilli</taxon>
        <taxon>Lactobacillales</taxon>
        <taxon>Lactobacillaceae</taxon>
        <taxon>Lactobacillus</taxon>
    </lineage>
</organism>
<dbReference type="RefSeq" id="WP_025005562.1">
    <property type="nucleotide sequence ID" value="NZ_AZEL01000026.1"/>
</dbReference>
<keyword evidence="1" id="KW-1133">Transmembrane helix</keyword>
<evidence type="ECO:0000256" key="1">
    <source>
        <dbReference type="SAM" id="Phobius"/>
    </source>
</evidence>
<name>A0A0R1P3A2_9LACO</name>
<evidence type="ECO:0008006" key="4">
    <source>
        <dbReference type="Google" id="ProtNLM"/>
    </source>
</evidence>
<dbReference type="AlphaFoldDB" id="A0A0R1P3A2"/>
<feature type="transmembrane region" description="Helical" evidence="1">
    <location>
        <begin position="385"/>
        <end position="404"/>
    </location>
</feature>
<keyword evidence="1" id="KW-0812">Transmembrane</keyword>
<dbReference type="eggNOG" id="ENOG502ZAX4">
    <property type="taxonomic scope" value="Bacteria"/>
</dbReference>
<sequence>MKWHYFLFQVKTFFTNPKNIGLYIVTALLALYFGIVSVPDHHVINRIDPYAIKKEYKDDTAFLKVAKKEFLQANKPNLTVIPSQGAKNAIETYPTILKYDKKRLVALKRKDWRTYTLYSSKWFKYVDHLIFVKENKNFMYPVEYGHNGIYKENGHFGYQRTHHFYNALLTSHANLNKNVLEENTALQRIQNSLSGWTTLVLIIIVIFCTADIFPRDKKYRTVITNIPLSKSTVLWVKTAVVELGVLLDFLMAFIIAVACIAPRYGLGSFNLRTTFYTGRLYFKIPFTYPTLGMYYLQLLIFTVVITFIFIHLTMLLSLLFRNEYVAEIVASIVAVSGKVFYFSMGMGFVHPFLQRLPTTYFTIGDSLSGNLSYMMDSPGWGFNEGINSLMLTVIVIEAIIFLICRTKKIPLIN</sequence>
<feature type="transmembrane region" description="Helical" evidence="1">
    <location>
        <begin position="193"/>
        <end position="213"/>
    </location>
</feature>